<accession>A0ABU3U5K3</accession>
<dbReference type="Pfam" id="PF14903">
    <property type="entry name" value="WG_beta_rep"/>
    <property type="match status" value="2"/>
</dbReference>
<evidence type="ECO:0000313" key="1">
    <source>
        <dbReference type="EMBL" id="MDU8885691.1"/>
    </source>
</evidence>
<evidence type="ECO:0000313" key="2">
    <source>
        <dbReference type="Proteomes" id="UP001268651"/>
    </source>
</evidence>
<dbReference type="InterPro" id="IPR032774">
    <property type="entry name" value="WG_beta_rep"/>
</dbReference>
<protein>
    <submittedName>
        <fullName evidence="1">WG repeat-containing protein</fullName>
    </submittedName>
</protein>
<dbReference type="EMBL" id="JAWHTF010000002">
    <property type="protein sequence ID" value="MDU8885691.1"/>
    <property type="molecule type" value="Genomic_DNA"/>
</dbReference>
<dbReference type="RefSeq" id="WP_316661594.1">
    <property type="nucleotide sequence ID" value="NZ_JAWHTF010000002.1"/>
</dbReference>
<proteinExistence type="predicted"/>
<dbReference type="PANTHER" id="PTHR37841">
    <property type="entry name" value="GLR2918 PROTEIN"/>
    <property type="match status" value="1"/>
</dbReference>
<dbReference type="PANTHER" id="PTHR37841:SF1">
    <property type="entry name" value="DUF3298 DOMAIN-CONTAINING PROTEIN"/>
    <property type="match status" value="1"/>
</dbReference>
<dbReference type="Proteomes" id="UP001268651">
    <property type="component" value="Unassembled WGS sequence"/>
</dbReference>
<keyword evidence="2" id="KW-1185">Reference proteome</keyword>
<name>A0ABU3U5K3_9FLAO</name>
<gene>
    <name evidence="1" type="ORF">RXV94_05930</name>
</gene>
<organism evidence="1 2">
    <name type="scientific">Gilvirhabdus luticola</name>
    <dbReference type="NCBI Taxonomy" id="3079858"/>
    <lineage>
        <taxon>Bacteria</taxon>
        <taxon>Pseudomonadati</taxon>
        <taxon>Bacteroidota</taxon>
        <taxon>Flavobacteriia</taxon>
        <taxon>Flavobacteriales</taxon>
        <taxon>Flavobacteriaceae</taxon>
        <taxon>Gilvirhabdus</taxon>
    </lineage>
</organism>
<comment type="caution">
    <text evidence="1">The sequence shown here is derived from an EMBL/GenBank/DDBJ whole genome shotgun (WGS) entry which is preliminary data.</text>
</comment>
<sequence>MKKVFFLFFIFAIIPFHGISQTLENLDYISPFHNDIAAVKKGEQWAFINTKGDIIIDFRFDLVLDNNNYPVFNADRCKIVKEKEGITYFGFIDTTGKIVIKPEFLNVTNFNNEYAIAVKLEKEELGRNDLLGKPVVSYSYIEVVINLNGETINYLTQPTHITLSDKYIRTPPVITSKFISENLVSLAGENDKWTIKRIVK</sequence>
<reference evidence="1 2" key="1">
    <citation type="submission" date="2023-10" db="EMBL/GenBank/DDBJ databases">
        <title>Marimonas sp. nov. isolated from tidal mud flat.</title>
        <authorList>
            <person name="Jaincy N.J."/>
            <person name="Srinivasan S."/>
            <person name="Lee S.-S."/>
        </authorList>
    </citation>
    <scope>NUCLEOTIDE SEQUENCE [LARGE SCALE GENOMIC DNA]</scope>
    <source>
        <strain evidence="1 2">MJ-SS3</strain>
    </source>
</reference>